<evidence type="ECO:0000259" key="2">
    <source>
        <dbReference type="Pfam" id="PF13354"/>
    </source>
</evidence>
<organism evidence="4 5">
    <name type="scientific">Streptosporangium brasiliense</name>
    <dbReference type="NCBI Taxonomy" id="47480"/>
    <lineage>
        <taxon>Bacteria</taxon>
        <taxon>Bacillati</taxon>
        <taxon>Actinomycetota</taxon>
        <taxon>Actinomycetes</taxon>
        <taxon>Streptosporangiales</taxon>
        <taxon>Streptosporangiaceae</taxon>
        <taxon>Streptosporangium</taxon>
    </lineage>
</organism>
<dbReference type="Pfam" id="PF18042">
    <property type="entry name" value="ORF_12_N"/>
    <property type="match status" value="1"/>
</dbReference>
<feature type="domain" description="Beta-lactamase class A catalytic" evidence="2">
    <location>
        <begin position="187"/>
        <end position="287"/>
    </location>
</feature>
<dbReference type="EMBL" id="JAUSRB010000002">
    <property type="protein sequence ID" value="MDP9865824.1"/>
    <property type="molecule type" value="Genomic_DNA"/>
</dbReference>
<dbReference type="Pfam" id="PF13354">
    <property type="entry name" value="Beta-lactamase2"/>
    <property type="match status" value="1"/>
</dbReference>
<reference evidence="4 5" key="1">
    <citation type="submission" date="2023-07" db="EMBL/GenBank/DDBJ databases">
        <title>Sequencing the genomes of 1000 actinobacteria strains.</title>
        <authorList>
            <person name="Klenk H.-P."/>
        </authorList>
    </citation>
    <scope>NUCLEOTIDE SEQUENCE [LARGE SCALE GENOMIC DNA]</scope>
    <source>
        <strain evidence="4 5">DSM 44109</strain>
    </source>
</reference>
<evidence type="ECO:0000313" key="5">
    <source>
        <dbReference type="Proteomes" id="UP001230426"/>
    </source>
</evidence>
<dbReference type="Gene3D" id="3.10.450.280">
    <property type="match status" value="1"/>
</dbReference>
<dbReference type="InterPro" id="IPR000871">
    <property type="entry name" value="Beta-lactam_class-A"/>
</dbReference>
<accession>A0ABT9R994</accession>
<dbReference type="SUPFAM" id="SSF56601">
    <property type="entry name" value="beta-lactamase/transpeptidase-like"/>
    <property type="match status" value="1"/>
</dbReference>
<proteinExistence type="predicted"/>
<keyword evidence="1" id="KW-0732">Signal</keyword>
<gene>
    <name evidence="4" type="ORF">J2S55_005090</name>
</gene>
<evidence type="ECO:0000313" key="4">
    <source>
        <dbReference type="EMBL" id="MDP9865824.1"/>
    </source>
</evidence>
<dbReference type="InterPro" id="IPR045155">
    <property type="entry name" value="Beta-lactam_cat"/>
</dbReference>
<sequence>MRLPFRQARILALALATAAAPLAVLAAGGQAAAAVPAAPAVAAAPVIPDSPAGRQLSWFLDAVPRAPIAESELRDHLSAEFLKTVPPADFNAFTAQLKGLTLEKLTTVKPDLLVGPVTVAGQKFVLTLAVDGDGKIGSLRVAPQNVPVPPVPGSWTELDARLRKVAPEVGFLAAEIDSRGRCKIVHSVAPDRPRPLGSMFKFYVLGAVAEKIRDGKLSWDGKLTIKPEWKSPSQGGLFERPDNSTTTVHEAAKLMISISDNTATDILIHTVGRKAVEAKVRQWSGHAKLNIPFLTTRELFLLKGVNYPEQARSYLALSPAKKLAYLEGTVAKQSLSDIKYWTKPREIDTLEWFGSPRDVCRAYAGLTALNSKRLHETLSANDGSLGLDPKKWSATWFKGGSELGVLDLGYLARPAGKSGKSYVVTTLTSDPRTVIDESTAAPELISLSRGAFALFRTR</sequence>
<keyword evidence="5" id="KW-1185">Reference proteome</keyword>
<name>A0ABT9R994_9ACTN</name>
<feature type="chain" id="PRO_5046476458" description="Serine hydrolase" evidence="1">
    <location>
        <begin position="27"/>
        <end position="458"/>
    </location>
</feature>
<feature type="signal peptide" evidence="1">
    <location>
        <begin position="1"/>
        <end position="26"/>
    </location>
</feature>
<dbReference type="InterPro" id="IPR012338">
    <property type="entry name" value="Beta-lactam/transpept-like"/>
</dbReference>
<dbReference type="RefSeq" id="WP_306865665.1">
    <property type="nucleotide sequence ID" value="NZ_JAUSRB010000002.1"/>
</dbReference>
<dbReference type="PANTHER" id="PTHR35333:SF5">
    <property type="entry name" value="CONSERVED LIPOPROTEIN LPQF-RELATED"/>
    <property type="match status" value="1"/>
</dbReference>
<feature type="domain" description="ORF 12 gene product N-terminal" evidence="3">
    <location>
        <begin position="47"/>
        <end position="136"/>
    </location>
</feature>
<comment type="caution">
    <text evidence="4">The sequence shown here is derived from an EMBL/GenBank/DDBJ whole genome shotgun (WGS) entry which is preliminary data.</text>
</comment>
<evidence type="ECO:0000256" key="1">
    <source>
        <dbReference type="SAM" id="SignalP"/>
    </source>
</evidence>
<dbReference type="InterPro" id="IPR040846">
    <property type="entry name" value="ORF_12_N"/>
</dbReference>
<dbReference type="Proteomes" id="UP001230426">
    <property type="component" value="Unassembled WGS sequence"/>
</dbReference>
<dbReference type="PANTHER" id="PTHR35333">
    <property type="entry name" value="BETA-LACTAMASE"/>
    <property type="match status" value="1"/>
</dbReference>
<evidence type="ECO:0008006" key="6">
    <source>
        <dbReference type="Google" id="ProtNLM"/>
    </source>
</evidence>
<protein>
    <recommendedName>
        <fullName evidence="6">Serine hydrolase</fullName>
    </recommendedName>
</protein>
<evidence type="ECO:0000259" key="3">
    <source>
        <dbReference type="Pfam" id="PF18042"/>
    </source>
</evidence>
<dbReference type="Gene3D" id="3.40.710.10">
    <property type="entry name" value="DD-peptidase/beta-lactamase superfamily"/>
    <property type="match status" value="1"/>
</dbReference>